<dbReference type="Pfam" id="PF13683">
    <property type="entry name" value="rve_3"/>
    <property type="match status" value="1"/>
</dbReference>
<feature type="domain" description="Integrase catalytic" evidence="1">
    <location>
        <begin position="1"/>
        <end position="102"/>
    </location>
</feature>
<dbReference type="PANTHER" id="PTHR47515:SF3">
    <property type="entry name" value="INTEGRASE CORE DOMAIN PROTEIN"/>
    <property type="match status" value="1"/>
</dbReference>
<dbReference type="Proteomes" id="UP000199337">
    <property type="component" value="Unassembled WGS sequence"/>
</dbReference>
<proteinExistence type="predicted"/>
<dbReference type="STRING" id="341036.SAMN05660649_05172"/>
<gene>
    <name evidence="2" type="ORF">SAMN05660649_05172</name>
</gene>
<dbReference type="SUPFAM" id="SSF53098">
    <property type="entry name" value="Ribonuclease H-like"/>
    <property type="match status" value="1"/>
</dbReference>
<evidence type="ECO:0000313" key="3">
    <source>
        <dbReference type="Proteomes" id="UP000199337"/>
    </source>
</evidence>
<dbReference type="OrthoDB" id="9813957at2"/>
<dbReference type="AlphaFoldDB" id="A0A1I2ZYL1"/>
<accession>A0A1I2ZYL1</accession>
<dbReference type="InterPro" id="IPR012337">
    <property type="entry name" value="RNaseH-like_sf"/>
</dbReference>
<protein>
    <submittedName>
        <fullName evidence="2">Integrase core domain-containing protein</fullName>
    </submittedName>
</protein>
<dbReference type="InterPro" id="IPR001584">
    <property type="entry name" value="Integrase_cat-core"/>
</dbReference>
<sequence length="113" mass="13053">SNEARPIIRTDNGPQFISHVFEESCEKYGTEHERIPPKTPNKNAHIESFHAILESDCLSRHEFVSYQDAYQVISDYIQFYNKRRMHGSLSDLSPLEFINELAAGKVKPFIVKV</sequence>
<evidence type="ECO:0000313" key="2">
    <source>
        <dbReference type="EMBL" id="SFH42894.1"/>
    </source>
</evidence>
<evidence type="ECO:0000259" key="1">
    <source>
        <dbReference type="PROSITE" id="PS50994"/>
    </source>
</evidence>
<name>A0A1I2ZYL1_9FIRM</name>
<dbReference type="Gene3D" id="3.30.420.10">
    <property type="entry name" value="Ribonuclease H-like superfamily/Ribonuclease H"/>
    <property type="match status" value="1"/>
</dbReference>
<dbReference type="RefSeq" id="WP_131820856.1">
    <property type="nucleotide sequence ID" value="NZ_FOOX01000046.1"/>
</dbReference>
<feature type="non-terminal residue" evidence="2">
    <location>
        <position position="1"/>
    </location>
</feature>
<dbReference type="InterPro" id="IPR036397">
    <property type="entry name" value="RNaseH_sf"/>
</dbReference>
<organism evidence="2 3">
    <name type="scientific">Desulfotruncus arcticus DSM 17038</name>
    <dbReference type="NCBI Taxonomy" id="1121424"/>
    <lineage>
        <taxon>Bacteria</taxon>
        <taxon>Bacillati</taxon>
        <taxon>Bacillota</taxon>
        <taxon>Clostridia</taxon>
        <taxon>Eubacteriales</taxon>
        <taxon>Desulfallaceae</taxon>
        <taxon>Desulfotruncus</taxon>
    </lineage>
</organism>
<keyword evidence="3" id="KW-1185">Reference proteome</keyword>
<reference evidence="3" key="1">
    <citation type="submission" date="2016-10" db="EMBL/GenBank/DDBJ databases">
        <authorList>
            <person name="Varghese N."/>
            <person name="Submissions S."/>
        </authorList>
    </citation>
    <scope>NUCLEOTIDE SEQUENCE [LARGE SCALE GENOMIC DNA]</scope>
    <source>
        <strain evidence="3">DSM 17038</strain>
    </source>
</reference>
<dbReference type="GO" id="GO:0003676">
    <property type="term" value="F:nucleic acid binding"/>
    <property type="evidence" value="ECO:0007669"/>
    <property type="project" value="InterPro"/>
</dbReference>
<dbReference type="EMBL" id="FOOX01000046">
    <property type="protein sequence ID" value="SFH42894.1"/>
    <property type="molecule type" value="Genomic_DNA"/>
</dbReference>
<dbReference type="PANTHER" id="PTHR47515">
    <property type="entry name" value="LOW CALCIUM RESPONSE LOCUS PROTEIN T"/>
    <property type="match status" value="1"/>
</dbReference>
<dbReference type="PROSITE" id="PS50994">
    <property type="entry name" value="INTEGRASE"/>
    <property type="match status" value="1"/>
</dbReference>
<dbReference type="GO" id="GO:0015074">
    <property type="term" value="P:DNA integration"/>
    <property type="evidence" value="ECO:0007669"/>
    <property type="project" value="InterPro"/>
</dbReference>